<name>A0A0F9KMQ7_9ZZZZ</name>
<dbReference type="AlphaFoldDB" id="A0A0F9KMQ7"/>
<reference evidence="1" key="1">
    <citation type="journal article" date="2015" name="Nature">
        <title>Complex archaea that bridge the gap between prokaryotes and eukaryotes.</title>
        <authorList>
            <person name="Spang A."/>
            <person name="Saw J.H."/>
            <person name="Jorgensen S.L."/>
            <person name="Zaremba-Niedzwiedzka K."/>
            <person name="Martijn J."/>
            <person name="Lind A.E."/>
            <person name="van Eijk R."/>
            <person name="Schleper C."/>
            <person name="Guy L."/>
            <person name="Ettema T.J."/>
        </authorList>
    </citation>
    <scope>NUCLEOTIDE SEQUENCE</scope>
</reference>
<proteinExistence type="predicted"/>
<comment type="caution">
    <text evidence="1">The sequence shown here is derived from an EMBL/GenBank/DDBJ whole genome shotgun (WGS) entry which is preliminary data.</text>
</comment>
<organism evidence="1">
    <name type="scientific">marine sediment metagenome</name>
    <dbReference type="NCBI Taxonomy" id="412755"/>
    <lineage>
        <taxon>unclassified sequences</taxon>
        <taxon>metagenomes</taxon>
        <taxon>ecological metagenomes</taxon>
    </lineage>
</organism>
<protein>
    <recommendedName>
        <fullName evidence="2">Transcription factor zinc-finger domain-containing protein</fullName>
    </recommendedName>
</protein>
<evidence type="ECO:0008006" key="2">
    <source>
        <dbReference type="Google" id="ProtNLM"/>
    </source>
</evidence>
<evidence type="ECO:0000313" key="1">
    <source>
        <dbReference type="EMBL" id="KKM76066.1"/>
    </source>
</evidence>
<sequence>MEDKKCPDCGTDLTIKTHTLLVDYVDEVELDFPTCGECGHVVYNTNY</sequence>
<dbReference type="EMBL" id="LAZR01008869">
    <property type="protein sequence ID" value="KKM76066.1"/>
    <property type="molecule type" value="Genomic_DNA"/>
</dbReference>
<accession>A0A0F9KMQ7</accession>
<gene>
    <name evidence="1" type="ORF">LCGC14_1383810</name>
</gene>